<gene>
    <name evidence="1" type="ORF">P4447_09875</name>
</gene>
<dbReference type="InterPro" id="IPR009711">
    <property type="entry name" value="UPF0473"/>
</dbReference>
<dbReference type="Pfam" id="PF06949">
    <property type="entry name" value="DUF1292"/>
    <property type="match status" value="1"/>
</dbReference>
<proteinExistence type="predicted"/>
<accession>A0ABU6N9J2</accession>
<dbReference type="Proteomes" id="UP001330749">
    <property type="component" value="Unassembled WGS sequence"/>
</dbReference>
<protein>
    <submittedName>
        <fullName evidence="1">DUF1292 domain-containing protein</fullName>
    </submittedName>
</protein>
<evidence type="ECO:0000313" key="2">
    <source>
        <dbReference type="Proteomes" id="UP001330749"/>
    </source>
</evidence>
<evidence type="ECO:0000313" key="1">
    <source>
        <dbReference type="EMBL" id="MED3562765.1"/>
    </source>
</evidence>
<name>A0ABU6N9J2_9BACI</name>
<organism evidence="1 2">
    <name type="scientific">Bacillus xiapuensis</name>
    <dbReference type="NCBI Taxonomy" id="2014075"/>
    <lineage>
        <taxon>Bacteria</taxon>
        <taxon>Bacillati</taxon>
        <taxon>Bacillota</taxon>
        <taxon>Bacilli</taxon>
        <taxon>Bacillales</taxon>
        <taxon>Bacillaceae</taxon>
        <taxon>Bacillus</taxon>
    </lineage>
</organism>
<sequence length="83" mass="9309">MPDESRDYMTIEDDQGNTNDFAIEALFDMGNESYALLSADDKTVVMRVKEEEGNQYLVGIDDPMESQSILEAYQIAVSHTPAE</sequence>
<reference evidence="1 2" key="1">
    <citation type="submission" date="2023-03" db="EMBL/GenBank/DDBJ databases">
        <title>Bacillus Genome Sequencing.</title>
        <authorList>
            <person name="Dunlap C."/>
        </authorList>
    </citation>
    <scope>NUCLEOTIDE SEQUENCE [LARGE SCALE GENOMIC DNA]</scope>
    <source>
        <strain evidence="1 2">B-14544</strain>
    </source>
</reference>
<dbReference type="EMBL" id="JARMQG010000111">
    <property type="protein sequence ID" value="MED3562765.1"/>
    <property type="molecule type" value="Genomic_DNA"/>
</dbReference>
<comment type="caution">
    <text evidence="1">The sequence shown here is derived from an EMBL/GenBank/DDBJ whole genome shotgun (WGS) entry which is preliminary data.</text>
</comment>
<dbReference type="RefSeq" id="WP_327967719.1">
    <property type="nucleotide sequence ID" value="NZ_JARMQG010000111.1"/>
</dbReference>
<keyword evidence="2" id="KW-1185">Reference proteome</keyword>